<sequence length="887" mass="98292">MGLNTTRRRFVQLAALSTTSALGRTATAAPSHGTVQIKTDPAEKLTQQPGVAWALEQLQSSLEAKGVSVKTGGKPVATIVVASAASELAKAFELPGDHSAEMTMIVAAKAERNVILVSGLDGRGITYGLLELADRIRESDHLDTAFQLNASIVERSPNRVRSVARAFCSEIEDKSWFYDRSFWTRYLGNIASARFNRFNFALGFGYDFPTGVTGDYLHFPYPYLVKLAAHPDVRVDPPLAEGEREKNLETLQFIAKETRRRGLDFQLGLWTHAYQWTASPHADHQILGLTPETHAAYCRAALAEILKVCPEITGLTLRIHGESGIPEGSYPFWETLFEAIRDAGRPIEIDMHAKGLNQTMIDIGHKTGMRLTAGAKFWAEHLGLGYHQADIRATEYPRENVTGTFAVSNGARNFTRYGYGDFYQQGSEIEVLYRAWPGTQRHLLWADPALASGYGNAAHFCGAAGMELCEPLTFKGREGSGHRDGRNAYANRQLASPTLDAEKFELTYLIWGRSLYNPDAAPEAYRRSLRRAYGSAAEHIEVALASSSRILPLITTAWLPSASNHSLWLELYTPISILPTKEKPLYSDSPAPHNVSAISPLDPQIFLSIDDYARALLSHSVVAHYHPLEVAQWIDELVSQSSSALAAAQKSVAGRTASPAFRRAEEDILILNGLGGYYAGLFRAAVCYALFQGTGNKKTAAEGVRQYRKALESWKTMATRASSAYTADVSYGSIPVRRGHWADRVPMIEKDVSALEQYFATADVHETSADAESLLTPRPRPEFRATHSAATFFRPGASLVLDLQVYSPIDEARLWYRHVTHGERWSSIPMQRKDSSFQAAIPGTYTQSPFPLQYYFELRKAQGATFYPSLNRTLSNQPYFAIHRREP</sequence>
<dbReference type="AlphaFoldDB" id="A0A5B9EDF7"/>
<evidence type="ECO:0008006" key="4">
    <source>
        <dbReference type="Google" id="ProtNLM"/>
    </source>
</evidence>
<protein>
    <recommendedName>
        <fullName evidence="4">Alpha glucuronidase N-terminal domain-containing protein</fullName>
    </recommendedName>
</protein>
<name>A0A5B9EDF7_9BACT</name>
<evidence type="ECO:0000313" key="3">
    <source>
        <dbReference type="Proteomes" id="UP000321820"/>
    </source>
</evidence>
<dbReference type="OrthoDB" id="99887at2"/>
<dbReference type="KEGG" id="talb:FTW19_20925"/>
<dbReference type="InterPro" id="IPR006311">
    <property type="entry name" value="TAT_signal"/>
</dbReference>
<organism evidence="2 3">
    <name type="scientific">Terriglobus albidus</name>
    <dbReference type="NCBI Taxonomy" id="1592106"/>
    <lineage>
        <taxon>Bacteria</taxon>
        <taxon>Pseudomonadati</taxon>
        <taxon>Acidobacteriota</taxon>
        <taxon>Terriglobia</taxon>
        <taxon>Terriglobales</taxon>
        <taxon>Acidobacteriaceae</taxon>
        <taxon>Terriglobus</taxon>
    </lineage>
</organism>
<keyword evidence="3" id="KW-1185">Reference proteome</keyword>
<evidence type="ECO:0000256" key="1">
    <source>
        <dbReference type="SAM" id="SignalP"/>
    </source>
</evidence>
<dbReference type="Proteomes" id="UP000321820">
    <property type="component" value="Chromosome"/>
</dbReference>
<dbReference type="RefSeq" id="WP_147649492.1">
    <property type="nucleotide sequence ID" value="NZ_CP042806.1"/>
</dbReference>
<reference evidence="2 3" key="1">
    <citation type="submission" date="2019-08" db="EMBL/GenBank/DDBJ databases">
        <title>Complete genome sequence of Terriglobus albidus strain ORNL.</title>
        <authorList>
            <person name="Podar M."/>
        </authorList>
    </citation>
    <scope>NUCLEOTIDE SEQUENCE [LARGE SCALE GENOMIC DNA]</scope>
    <source>
        <strain evidence="2 3">ORNL</strain>
    </source>
</reference>
<accession>A0A5B9EDF7</accession>
<evidence type="ECO:0000313" key="2">
    <source>
        <dbReference type="EMBL" id="QEE30223.1"/>
    </source>
</evidence>
<gene>
    <name evidence="2" type="ORF">FTW19_20925</name>
</gene>
<dbReference type="PROSITE" id="PS51318">
    <property type="entry name" value="TAT"/>
    <property type="match status" value="1"/>
</dbReference>
<feature type="chain" id="PRO_5023099522" description="Alpha glucuronidase N-terminal domain-containing protein" evidence="1">
    <location>
        <begin position="29"/>
        <end position="887"/>
    </location>
</feature>
<proteinExistence type="predicted"/>
<dbReference type="EMBL" id="CP042806">
    <property type="protein sequence ID" value="QEE30223.1"/>
    <property type="molecule type" value="Genomic_DNA"/>
</dbReference>
<keyword evidence="1" id="KW-0732">Signal</keyword>
<feature type="signal peptide" evidence="1">
    <location>
        <begin position="1"/>
        <end position="28"/>
    </location>
</feature>